<organism evidence="2 3">
    <name type="scientific">Pontibacter burrus</name>
    <dbReference type="NCBI Taxonomy" id="2704466"/>
    <lineage>
        <taxon>Bacteria</taxon>
        <taxon>Pseudomonadati</taxon>
        <taxon>Bacteroidota</taxon>
        <taxon>Cytophagia</taxon>
        <taxon>Cytophagales</taxon>
        <taxon>Hymenobacteraceae</taxon>
        <taxon>Pontibacter</taxon>
    </lineage>
</organism>
<feature type="region of interest" description="Disordered" evidence="1">
    <location>
        <begin position="1"/>
        <end position="25"/>
    </location>
</feature>
<feature type="region of interest" description="Disordered" evidence="1">
    <location>
        <begin position="81"/>
        <end position="199"/>
    </location>
</feature>
<dbReference type="EMBL" id="JAAGWD010000002">
    <property type="protein sequence ID" value="NEM97114.1"/>
    <property type="molecule type" value="Genomic_DNA"/>
</dbReference>
<feature type="region of interest" description="Disordered" evidence="1">
    <location>
        <begin position="226"/>
        <end position="271"/>
    </location>
</feature>
<comment type="caution">
    <text evidence="2">The sequence shown here is derived from an EMBL/GenBank/DDBJ whole genome shotgun (WGS) entry which is preliminary data.</text>
</comment>
<dbReference type="Proteomes" id="UP000474777">
    <property type="component" value="Unassembled WGS sequence"/>
</dbReference>
<keyword evidence="3" id="KW-1185">Reference proteome</keyword>
<feature type="compositionally biased region" description="Basic and acidic residues" evidence="1">
    <location>
        <begin position="230"/>
        <end position="248"/>
    </location>
</feature>
<accession>A0A6B3LUD4</accession>
<feature type="compositionally biased region" description="Low complexity" evidence="1">
    <location>
        <begin position="181"/>
        <end position="190"/>
    </location>
</feature>
<feature type="compositionally biased region" description="Polar residues" evidence="1">
    <location>
        <begin position="116"/>
        <end position="125"/>
    </location>
</feature>
<protein>
    <submittedName>
        <fullName evidence="2">Uncharacterized protein</fullName>
    </submittedName>
</protein>
<evidence type="ECO:0000313" key="3">
    <source>
        <dbReference type="Proteomes" id="UP000474777"/>
    </source>
</evidence>
<feature type="compositionally biased region" description="Basic and acidic residues" evidence="1">
    <location>
        <begin position="81"/>
        <end position="91"/>
    </location>
</feature>
<evidence type="ECO:0000256" key="1">
    <source>
        <dbReference type="SAM" id="MobiDB-lite"/>
    </source>
</evidence>
<proteinExistence type="predicted"/>
<reference evidence="2 3" key="1">
    <citation type="submission" date="2020-02" db="EMBL/GenBank/DDBJ databases">
        <authorList>
            <person name="Kim M.K."/>
        </authorList>
    </citation>
    <scope>NUCLEOTIDE SEQUENCE [LARGE SCALE GENOMIC DNA]</scope>
    <source>
        <strain evidence="2 3">BT327</strain>
    </source>
</reference>
<feature type="compositionally biased region" description="Polar residues" evidence="1">
    <location>
        <begin position="11"/>
        <end position="25"/>
    </location>
</feature>
<sequence length="271" mass="32080">MERNEHYYDRNYNNQFDNYGASNQDRYSERYGNRGHYYGMQDMDAYRNVNMQQRADFNDFSNGPSSGYGAGNYNDIHRNRDDHYRYGDDSHFMQSHGYTGQYDHSTNDYRGDDNYSRSQPFSSNYDVAGNRRYARQENSYQNTGHGRRYSDYGRDEGYKYGHELTDIHHDRGDSDRDAEANNYRRNYNPRNDWDFDDNREDYRYSGRIEDSRPHRDSYATGLYSSNRAYVSDHSDRDGNRYSSRERRSSRSGPNYSASSPIGGYGQQTFGL</sequence>
<feature type="compositionally biased region" description="Basic and acidic residues" evidence="1">
    <location>
        <begin position="148"/>
        <end position="179"/>
    </location>
</feature>
<gene>
    <name evidence="2" type="ORF">GXP69_05355</name>
</gene>
<dbReference type="AlphaFoldDB" id="A0A6B3LUD4"/>
<name>A0A6B3LUD4_9BACT</name>
<dbReference type="RefSeq" id="WP_163913209.1">
    <property type="nucleotide sequence ID" value="NZ_JAAGWD010000002.1"/>
</dbReference>
<feature type="compositionally biased region" description="Basic and acidic residues" evidence="1">
    <location>
        <begin position="105"/>
        <end position="115"/>
    </location>
</feature>
<evidence type="ECO:0000313" key="2">
    <source>
        <dbReference type="EMBL" id="NEM97114.1"/>
    </source>
</evidence>
<feature type="compositionally biased region" description="Polar residues" evidence="1">
    <location>
        <begin position="92"/>
        <end position="104"/>
    </location>
</feature>